<protein>
    <submittedName>
        <fullName evidence="2">Uncharacterized protein</fullName>
    </submittedName>
</protein>
<keyword evidence="3" id="KW-1185">Reference proteome</keyword>
<evidence type="ECO:0000313" key="3">
    <source>
        <dbReference type="Proteomes" id="UP000824540"/>
    </source>
</evidence>
<dbReference type="EMBL" id="JAFBMS010002838">
    <property type="protein sequence ID" value="KAG9328023.1"/>
    <property type="molecule type" value="Genomic_DNA"/>
</dbReference>
<gene>
    <name evidence="2" type="ORF">JZ751_016925</name>
</gene>
<reference evidence="2" key="1">
    <citation type="thesis" date="2021" institute="BYU ScholarsArchive" country="Provo, UT, USA">
        <title>Applications of and Algorithms for Genome Assembly and Genomic Analyses with an Emphasis on Marine Teleosts.</title>
        <authorList>
            <person name="Pickett B.D."/>
        </authorList>
    </citation>
    <scope>NUCLEOTIDE SEQUENCE</scope>
    <source>
        <strain evidence="2">HI-2016</strain>
    </source>
</reference>
<organism evidence="2 3">
    <name type="scientific">Albula glossodonta</name>
    <name type="common">roundjaw bonefish</name>
    <dbReference type="NCBI Taxonomy" id="121402"/>
    <lineage>
        <taxon>Eukaryota</taxon>
        <taxon>Metazoa</taxon>
        <taxon>Chordata</taxon>
        <taxon>Craniata</taxon>
        <taxon>Vertebrata</taxon>
        <taxon>Euteleostomi</taxon>
        <taxon>Actinopterygii</taxon>
        <taxon>Neopterygii</taxon>
        <taxon>Teleostei</taxon>
        <taxon>Albuliformes</taxon>
        <taxon>Albulidae</taxon>
        <taxon>Albula</taxon>
    </lineage>
</organism>
<accession>A0A8T2MKN0</accession>
<feature type="compositionally biased region" description="Low complexity" evidence="1">
    <location>
        <begin position="39"/>
        <end position="52"/>
    </location>
</feature>
<evidence type="ECO:0000256" key="1">
    <source>
        <dbReference type="SAM" id="MobiDB-lite"/>
    </source>
</evidence>
<evidence type="ECO:0000313" key="2">
    <source>
        <dbReference type="EMBL" id="KAG9328023.1"/>
    </source>
</evidence>
<dbReference type="Proteomes" id="UP000824540">
    <property type="component" value="Unassembled WGS sequence"/>
</dbReference>
<comment type="caution">
    <text evidence="2">The sequence shown here is derived from an EMBL/GenBank/DDBJ whole genome shotgun (WGS) entry which is preliminary data.</text>
</comment>
<proteinExistence type="predicted"/>
<dbReference type="AlphaFoldDB" id="A0A8T2MKN0"/>
<feature type="region of interest" description="Disordered" evidence="1">
    <location>
        <begin position="39"/>
        <end position="60"/>
    </location>
</feature>
<dbReference type="OrthoDB" id="4096362at2759"/>
<name>A0A8T2MKN0_9TELE</name>
<sequence length="72" mass="7714">MEPFCFLFRAERRPKENLALGKINGQPKGQLRADCHMGSTPSGLGSAPLSPSRHTNVKKVSGVGGTTYEISV</sequence>